<dbReference type="Gene3D" id="3.30.200.20">
    <property type="entry name" value="Phosphorylase Kinase, domain 1"/>
    <property type="match status" value="1"/>
</dbReference>
<dbReference type="SMART" id="SM00332">
    <property type="entry name" value="PP2Cc"/>
    <property type="match status" value="1"/>
</dbReference>
<dbReference type="GO" id="GO:0004674">
    <property type="term" value="F:protein serine/threonine kinase activity"/>
    <property type="evidence" value="ECO:0007669"/>
    <property type="project" value="TreeGrafter"/>
</dbReference>
<evidence type="ECO:0000256" key="5">
    <source>
        <dbReference type="SAM" id="MobiDB-lite"/>
    </source>
</evidence>
<dbReference type="InterPro" id="IPR011009">
    <property type="entry name" value="Kinase-like_dom_sf"/>
</dbReference>
<dbReference type="InterPro" id="IPR000719">
    <property type="entry name" value="Prot_kinase_dom"/>
</dbReference>
<evidence type="ECO:0000313" key="9">
    <source>
        <dbReference type="EMBL" id="RBP47639.1"/>
    </source>
</evidence>
<organism evidence="9 10">
    <name type="scientific">Roseimicrobium gellanilyticum</name>
    <dbReference type="NCBI Taxonomy" id="748857"/>
    <lineage>
        <taxon>Bacteria</taxon>
        <taxon>Pseudomonadati</taxon>
        <taxon>Verrucomicrobiota</taxon>
        <taxon>Verrucomicrobiia</taxon>
        <taxon>Verrucomicrobiales</taxon>
        <taxon>Verrucomicrobiaceae</taxon>
        <taxon>Roseimicrobium</taxon>
    </lineage>
</organism>
<feature type="region of interest" description="Disordered" evidence="5">
    <location>
        <begin position="1"/>
        <end position="22"/>
    </location>
</feature>
<evidence type="ECO:0000256" key="2">
    <source>
        <dbReference type="ARBA" id="ARBA00022741"/>
    </source>
</evidence>
<dbReference type="EMBL" id="QNRR01000001">
    <property type="protein sequence ID" value="RBP47639.1"/>
    <property type="molecule type" value="Genomic_DNA"/>
</dbReference>
<evidence type="ECO:0000256" key="6">
    <source>
        <dbReference type="SAM" id="Phobius"/>
    </source>
</evidence>
<keyword evidence="6" id="KW-0812">Transmembrane</keyword>
<comment type="caution">
    <text evidence="9">The sequence shown here is derived from an EMBL/GenBank/DDBJ whole genome shotgun (WGS) entry which is preliminary data.</text>
</comment>
<keyword evidence="4" id="KW-0067">ATP-binding</keyword>
<dbReference type="CDD" id="cd14014">
    <property type="entry name" value="STKc_PknB_like"/>
    <property type="match status" value="1"/>
</dbReference>
<dbReference type="Gene3D" id="1.10.510.10">
    <property type="entry name" value="Transferase(Phosphotransferase) domain 1"/>
    <property type="match status" value="1"/>
</dbReference>
<dbReference type="PROSITE" id="PS51746">
    <property type="entry name" value="PPM_2"/>
    <property type="match status" value="1"/>
</dbReference>
<dbReference type="SMART" id="SM00220">
    <property type="entry name" value="S_TKc"/>
    <property type="match status" value="1"/>
</dbReference>
<keyword evidence="1" id="KW-0808">Transferase</keyword>
<dbReference type="Proteomes" id="UP000253426">
    <property type="component" value="Unassembled WGS sequence"/>
</dbReference>
<dbReference type="InterPro" id="IPR001932">
    <property type="entry name" value="PPM-type_phosphatase-like_dom"/>
</dbReference>
<sequence>MKLRSTTHGIAREEGTPSSDAFGVRTWGETVMAVLADGAGMGEPAREAAQRAVRSLLENYEARPRTWSPQRALTEFTQLLNRTLYQESLARFDRPEMVSTLAATVIEGDRLYGVNIGDSRVCLARNGTLEVLSEDHVEADRTHVLTRALGMAPDVEPHVFERTLQNGDITLLCSDGVSNHLSTDELAGELAASGTARGIVKAAHKCASEETMDDMSAIVLDVAQTGRLRAMSERDLSIPASLRKGEVIDGYELVRSFQDSDRVWLAEKNGQRVVLKFAPLEAADSEAHLNAFVRETWNATRLDSENIISAHEPAGQTARYYVMEFVDAPSLSKVLQDRRLSVDSAIGLGRFLGEAGSTLLRRDLVHGDIKPENILCVGDYAKLSFKLLDLGSAAEVFSVTSRAGTASYLAPERFHGAPISERTEIFAMGVTLYQSLTQAFPFGRIERFQTPAFHAAKRPTKLNPNIPPWLEAVILRAVARNPQRRYQHYSEFIYDLAHPEKVEPFFEDDAPLLERNPLGFYKAGFYILLLLTLWLLMQLLTRP</sequence>
<dbReference type="PROSITE" id="PS00108">
    <property type="entry name" value="PROTEIN_KINASE_ST"/>
    <property type="match status" value="1"/>
</dbReference>
<protein>
    <submittedName>
        <fullName evidence="9">Serine/threonine protein phosphatase PrpC</fullName>
    </submittedName>
</protein>
<dbReference type="CDD" id="cd00143">
    <property type="entry name" value="PP2Cc"/>
    <property type="match status" value="1"/>
</dbReference>
<dbReference type="PANTHER" id="PTHR43289:SF6">
    <property type="entry name" value="SERINE_THREONINE-PROTEIN KINASE NEKL-3"/>
    <property type="match status" value="1"/>
</dbReference>
<evidence type="ECO:0000313" key="10">
    <source>
        <dbReference type="Proteomes" id="UP000253426"/>
    </source>
</evidence>
<dbReference type="PROSITE" id="PS50011">
    <property type="entry name" value="PROTEIN_KINASE_DOM"/>
    <property type="match status" value="1"/>
</dbReference>
<proteinExistence type="predicted"/>
<evidence type="ECO:0000259" key="8">
    <source>
        <dbReference type="PROSITE" id="PS51746"/>
    </source>
</evidence>
<keyword evidence="6" id="KW-1133">Transmembrane helix</keyword>
<evidence type="ECO:0000259" key="7">
    <source>
        <dbReference type="PROSITE" id="PS50011"/>
    </source>
</evidence>
<keyword evidence="2" id="KW-0547">Nucleotide-binding</keyword>
<dbReference type="RefSeq" id="WP_113956558.1">
    <property type="nucleotide sequence ID" value="NZ_QNRR01000001.1"/>
</dbReference>
<dbReference type="InterPro" id="IPR008271">
    <property type="entry name" value="Ser/Thr_kinase_AS"/>
</dbReference>
<dbReference type="SMART" id="SM00331">
    <property type="entry name" value="PP2C_SIG"/>
    <property type="match status" value="1"/>
</dbReference>
<dbReference type="Gene3D" id="3.60.40.10">
    <property type="entry name" value="PPM-type phosphatase domain"/>
    <property type="match status" value="1"/>
</dbReference>
<name>A0A366HVC0_9BACT</name>
<dbReference type="AlphaFoldDB" id="A0A366HVC0"/>
<dbReference type="Pfam" id="PF00069">
    <property type="entry name" value="Pkinase"/>
    <property type="match status" value="1"/>
</dbReference>
<gene>
    <name evidence="9" type="ORF">DES53_101436</name>
</gene>
<dbReference type="PANTHER" id="PTHR43289">
    <property type="entry name" value="MITOGEN-ACTIVATED PROTEIN KINASE KINASE KINASE 20-RELATED"/>
    <property type="match status" value="1"/>
</dbReference>
<accession>A0A366HVC0</accession>
<evidence type="ECO:0000256" key="4">
    <source>
        <dbReference type="ARBA" id="ARBA00022840"/>
    </source>
</evidence>
<feature type="transmembrane region" description="Helical" evidence="6">
    <location>
        <begin position="523"/>
        <end position="541"/>
    </location>
</feature>
<feature type="domain" description="Protein kinase" evidence="7">
    <location>
        <begin position="236"/>
        <end position="506"/>
    </location>
</feature>
<dbReference type="SUPFAM" id="SSF56112">
    <property type="entry name" value="Protein kinase-like (PK-like)"/>
    <property type="match status" value="1"/>
</dbReference>
<evidence type="ECO:0000256" key="3">
    <source>
        <dbReference type="ARBA" id="ARBA00022777"/>
    </source>
</evidence>
<keyword evidence="3" id="KW-0418">Kinase</keyword>
<feature type="domain" description="PPM-type phosphatase" evidence="8">
    <location>
        <begin position="18"/>
        <end position="222"/>
    </location>
</feature>
<evidence type="ECO:0000256" key="1">
    <source>
        <dbReference type="ARBA" id="ARBA00022679"/>
    </source>
</evidence>
<dbReference type="SUPFAM" id="SSF81606">
    <property type="entry name" value="PP2C-like"/>
    <property type="match status" value="1"/>
</dbReference>
<dbReference type="Pfam" id="PF13672">
    <property type="entry name" value="PP2C_2"/>
    <property type="match status" value="1"/>
</dbReference>
<keyword evidence="6" id="KW-0472">Membrane</keyword>
<reference evidence="9 10" key="1">
    <citation type="submission" date="2018-06" db="EMBL/GenBank/DDBJ databases">
        <title>Genomic Encyclopedia of Type Strains, Phase IV (KMG-IV): sequencing the most valuable type-strain genomes for metagenomic binning, comparative biology and taxonomic classification.</title>
        <authorList>
            <person name="Goeker M."/>
        </authorList>
    </citation>
    <scope>NUCLEOTIDE SEQUENCE [LARGE SCALE GENOMIC DNA]</scope>
    <source>
        <strain evidence="9 10">DSM 25532</strain>
    </source>
</reference>
<dbReference type="InterPro" id="IPR036457">
    <property type="entry name" value="PPM-type-like_dom_sf"/>
</dbReference>
<dbReference type="OrthoDB" id="9801841at2"/>
<dbReference type="GO" id="GO:0005524">
    <property type="term" value="F:ATP binding"/>
    <property type="evidence" value="ECO:0007669"/>
    <property type="project" value="UniProtKB-KW"/>
</dbReference>
<keyword evidence="10" id="KW-1185">Reference proteome</keyword>